<dbReference type="OrthoDB" id="6427993at2759"/>
<name>A0A8X6TV14_NEPPI</name>
<evidence type="ECO:0000313" key="2">
    <source>
        <dbReference type="Proteomes" id="UP000887013"/>
    </source>
</evidence>
<evidence type="ECO:0000313" key="1">
    <source>
        <dbReference type="EMBL" id="GFT53044.1"/>
    </source>
</evidence>
<proteinExistence type="predicted"/>
<keyword evidence="2" id="KW-1185">Reference proteome</keyword>
<reference evidence="1" key="1">
    <citation type="submission" date="2020-08" db="EMBL/GenBank/DDBJ databases">
        <title>Multicomponent nature underlies the extraordinary mechanical properties of spider dragline silk.</title>
        <authorList>
            <person name="Kono N."/>
            <person name="Nakamura H."/>
            <person name="Mori M."/>
            <person name="Yoshida Y."/>
            <person name="Ohtoshi R."/>
            <person name="Malay A.D."/>
            <person name="Moran D.A.P."/>
            <person name="Tomita M."/>
            <person name="Numata K."/>
            <person name="Arakawa K."/>
        </authorList>
    </citation>
    <scope>NUCLEOTIDE SEQUENCE</scope>
</reference>
<organism evidence="1 2">
    <name type="scientific">Nephila pilipes</name>
    <name type="common">Giant wood spider</name>
    <name type="synonym">Nephila maculata</name>
    <dbReference type="NCBI Taxonomy" id="299642"/>
    <lineage>
        <taxon>Eukaryota</taxon>
        <taxon>Metazoa</taxon>
        <taxon>Ecdysozoa</taxon>
        <taxon>Arthropoda</taxon>
        <taxon>Chelicerata</taxon>
        <taxon>Arachnida</taxon>
        <taxon>Araneae</taxon>
        <taxon>Araneomorphae</taxon>
        <taxon>Entelegynae</taxon>
        <taxon>Araneoidea</taxon>
        <taxon>Nephilidae</taxon>
        <taxon>Nephila</taxon>
    </lineage>
</organism>
<accession>A0A8X6TV14</accession>
<dbReference type="AlphaFoldDB" id="A0A8X6TV14"/>
<dbReference type="Proteomes" id="UP000887013">
    <property type="component" value="Unassembled WGS sequence"/>
</dbReference>
<gene>
    <name evidence="1" type="ORF">NPIL_453191</name>
</gene>
<sequence length="118" mass="12839">MRSESAVVFCGIINPPLRPTRFSKFNNILQQASRETCEESIAEDVHEVVYEKVGGRDIAAVVDGSCQKQGFSSKNGVVTVTSVDTVNNTIFLDCFIKSIDQEVGLIQKRGSIPPFGDG</sequence>
<comment type="caution">
    <text evidence="1">The sequence shown here is derived from an EMBL/GenBank/DDBJ whole genome shotgun (WGS) entry which is preliminary data.</text>
</comment>
<protein>
    <submittedName>
        <fullName evidence="1">Uncharacterized protein</fullName>
    </submittedName>
</protein>
<dbReference type="EMBL" id="BMAW01017265">
    <property type="protein sequence ID" value="GFT53044.1"/>
    <property type="molecule type" value="Genomic_DNA"/>
</dbReference>